<organism evidence="5 6">
    <name type="scientific">Hymenobacter gummosus</name>
    <dbReference type="NCBI Taxonomy" id="1776032"/>
    <lineage>
        <taxon>Bacteria</taxon>
        <taxon>Pseudomonadati</taxon>
        <taxon>Bacteroidota</taxon>
        <taxon>Cytophagia</taxon>
        <taxon>Cytophagales</taxon>
        <taxon>Hymenobacteraceae</taxon>
        <taxon>Hymenobacter</taxon>
    </lineage>
</organism>
<feature type="domain" description="HTH LytTR-type" evidence="4">
    <location>
        <begin position="151"/>
        <end position="252"/>
    </location>
</feature>
<evidence type="ECO:0000256" key="1">
    <source>
        <dbReference type="ARBA" id="ARBA00023125"/>
    </source>
</evidence>
<keyword evidence="6" id="KW-1185">Reference proteome</keyword>
<accession>A0A431U4X2</accession>
<evidence type="ECO:0000259" key="3">
    <source>
        <dbReference type="PROSITE" id="PS50110"/>
    </source>
</evidence>
<evidence type="ECO:0000259" key="4">
    <source>
        <dbReference type="PROSITE" id="PS50930"/>
    </source>
</evidence>
<dbReference type="GO" id="GO:0000976">
    <property type="term" value="F:transcription cis-regulatory region binding"/>
    <property type="evidence" value="ECO:0007669"/>
    <property type="project" value="TreeGrafter"/>
</dbReference>
<dbReference type="PANTHER" id="PTHR48111:SF69">
    <property type="entry name" value="RESPONSE REGULATOR RECEIVER"/>
    <property type="match status" value="1"/>
</dbReference>
<dbReference type="AlphaFoldDB" id="A0A431U4X2"/>
<dbReference type="InterPro" id="IPR039420">
    <property type="entry name" value="WalR-like"/>
</dbReference>
<evidence type="ECO:0000313" key="5">
    <source>
        <dbReference type="EMBL" id="RTQ51380.1"/>
    </source>
</evidence>
<dbReference type="Proteomes" id="UP000282184">
    <property type="component" value="Unassembled WGS sequence"/>
</dbReference>
<dbReference type="OrthoDB" id="1646880at2"/>
<evidence type="ECO:0000313" key="6">
    <source>
        <dbReference type="Proteomes" id="UP000282184"/>
    </source>
</evidence>
<keyword evidence="2" id="KW-0597">Phosphoprotein</keyword>
<dbReference type="Gene3D" id="2.40.50.1020">
    <property type="entry name" value="LytTr DNA-binding domain"/>
    <property type="match status" value="1"/>
</dbReference>
<dbReference type="SMART" id="SM00850">
    <property type="entry name" value="LytTR"/>
    <property type="match status" value="1"/>
</dbReference>
<dbReference type="PROSITE" id="PS50930">
    <property type="entry name" value="HTH_LYTTR"/>
    <property type="match status" value="1"/>
</dbReference>
<dbReference type="InterPro" id="IPR001789">
    <property type="entry name" value="Sig_transdc_resp-reg_receiver"/>
</dbReference>
<sequence length="254" mass="27521">MPAAPTLRLLAVEDNPVQARALRVLVRELGYELVGVAPSAAEARGLFRELAPDVVVLDIRLKGADDGIALALQLNAERAVPLIFVSSLQDAATFERARAAGPFAFLPKPYDAAVLGRAIELAVLNFARTQGARPDAEPGADGSGLLVRDSLFLRENNRLVRLPYAELLWVQADDSYCHLHTRGGRKHTVKLSLRELETRLPAGRFVRVRRGVLVQADGIENIDLGAGTVQVGGQRVAIGRAYREDLLRGLNLIG</sequence>
<dbReference type="Pfam" id="PF00072">
    <property type="entry name" value="Response_reg"/>
    <property type="match status" value="1"/>
</dbReference>
<dbReference type="GO" id="GO:0006355">
    <property type="term" value="P:regulation of DNA-templated transcription"/>
    <property type="evidence" value="ECO:0007669"/>
    <property type="project" value="TreeGrafter"/>
</dbReference>
<dbReference type="PANTHER" id="PTHR48111">
    <property type="entry name" value="REGULATOR OF RPOS"/>
    <property type="match status" value="1"/>
</dbReference>
<feature type="domain" description="Response regulatory" evidence="3">
    <location>
        <begin position="8"/>
        <end position="123"/>
    </location>
</feature>
<gene>
    <name evidence="5" type="ORF">EJV47_06130</name>
</gene>
<feature type="modified residue" description="4-aspartylphosphate" evidence="2">
    <location>
        <position position="58"/>
    </location>
</feature>
<dbReference type="GO" id="GO:0032993">
    <property type="term" value="C:protein-DNA complex"/>
    <property type="evidence" value="ECO:0007669"/>
    <property type="project" value="TreeGrafter"/>
</dbReference>
<dbReference type="InterPro" id="IPR007492">
    <property type="entry name" value="LytTR_DNA-bd_dom"/>
</dbReference>
<dbReference type="GO" id="GO:0005829">
    <property type="term" value="C:cytosol"/>
    <property type="evidence" value="ECO:0007669"/>
    <property type="project" value="TreeGrafter"/>
</dbReference>
<evidence type="ECO:0000256" key="2">
    <source>
        <dbReference type="PROSITE-ProRule" id="PRU00169"/>
    </source>
</evidence>
<dbReference type="Pfam" id="PF04397">
    <property type="entry name" value="LytTR"/>
    <property type="match status" value="1"/>
</dbReference>
<dbReference type="GO" id="GO:0000156">
    <property type="term" value="F:phosphorelay response regulator activity"/>
    <property type="evidence" value="ECO:0007669"/>
    <property type="project" value="TreeGrafter"/>
</dbReference>
<name>A0A431U4X2_9BACT</name>
<dbReference type="Gene3D" id="3.40.50.2300">
    <property type="match status" value="1"/>
</dbReference>
<dbReference type="PROSITE" id="PS50110">
    <property type="entry name" value="RESPONSE_REGULATORY"/>
    <property type="match status" value="1"/>
</dbReference>
<proteinExistence type="predicted"/>
<dbReference type="EMBL" id="RXOF01000003">
    <property type="protein sequence ID" value="RTQ51380.1"/>
    <property type="molecule type" value="Genomic_DNA"/>
</dbReference>
<dbReference type="SUPFAM" id="SSF52172">
    <property type="entry name" value="CheY-like"/>
    <property type="match status" value="1"/>
</dbReference>
<dbReference type="RefSeq" id="WP_126692273.1">
    <property type="nucleotide sequence ID" value="NZ_RXOF01000003.1"/>
</dbReference>
<dbReference type="SMART" id="SM00448">
    <property type="entry name" value="REC"/>
    <property type="match status" value="1"/>
</dbReference>
<reference evidence="5 6" key="1">
    <citation type="submission" date="2018-12" db="EMBL/GenBank/DDBJ databases">
        <title>Hymenobacter gummosus sp. nov., isolated from a spring.</title>
        <authorList>
            <person name="Nie L."/>
        </authorList>
    </citation>
    <scope>NUCLEOTIDE SEQUENCE [LARGE SCALE GENOMIC DNA]</scope>
    <source>
        <strain evidence="5 6">KCTC 52166</strain>
    </source>
</reference>
<comment type="caution">
    <text evidence="5">The sequence shown here is derived from an EMBL/GenBank/DDBJ whole genome shotgun (WGS) entry which is preliminary data.</text>
</comment>
<keyword evidence="1" id="KW-0238">DNA-binding</keyword>
<protein>
    <submittedName>
        <fullName evidence="5">Response regulator transcription factor</fullName>
    </submittedName>
</protein>
<dbReference type="InterPro" id="IPR011006">
    <property type="entry name" value="CheY-like_superfamily"/>
</dbReference>